<keyword evidence="2" id="KW-1185">Reference proteome</keyword>
<evidence type="ECO:0000313" key="1">
    <source>
        <dbReference type="EMBL" id="KAJ2967236.1"/>
    </source>
</evidence>
<protein>
    <submittedName>
        <fullName evidence="1">Uncharacterized protein</fullName>
    </submittedName>
</protein>
<dbReference type="EMBL" id="JANJQO010002361">
    <property type="protein sequence ID" value="KAJ2967236.1"/>
    <property type="molecule type" value="Genomic_DNA"/>
</dbReference>
<sequence length="187" mass="20608">MEDALREKQEADIRDHLPGVMDVMDVMDGMDMMGVMGVMGMIEVLKACVDMSEISPATTEQERSALQARPNHTREQVSGPSLIGRAQSSAQIESPMAPTTMSQMPGPANPVAALQNRAICPKESPNLKLNCPSFPECKRKFDSQALLQEHLNKDACICGRHFDGDLGRHVRRYQKRGSTSHNYILAA</sequence>
<gene>
    <name evidence="1" type="ORF">NQ176_g9760</name>
</gene>
<accession>A0ACC1MLL6</accession>
<name>A0ACC1MLL6_9HYPO</name>
<dbReference type="Proteomes" id="UP001143910">
    <property type="component" value="Unassembled WGS sequence"/>
</dbReference>
<proteinExistence type="predicted"/>
<evidence type="ECO:0000313" key="2">
    <source>
        <dbReference type="Proteomes" id="UP001143910"/>
    </source>
</evidence>
<organism evidence="1 2">
    <name type="scientific">Zarea fungicola</name>
    <dbReference type="NCBI Taxonomy" id="93591"/>
    <lineage>
        <taxon>Eukaryota</taxon>
        <taxon>Fungi</taxon>
        <taxon>Dikarya</taxon>
        <taxon>Ascomycota</taxon>
        <taxon>Pezizomycotina</taxon>
        <taxon>Sordariomycetes</taxon>
        <taxon>Hypocreomycetidae</taxon>
        <taxon>Hypocreales</taxon>
        <taxon>Cordycipitaceae</taxon>
        <taxon>Zarea</taxon>
    </lineage>
</organism>
<comment type="caution">
    <text evidence="1">The sequence shown here is derived from an EMBL/GenBank/DDBJ whole genome shotgun (WGS) entry which is preliminary data.</text>
</comment>
<reference evidence="1" key="1">
    <citation type="submission" date="2022-08" db="EMBL/GenBank/DDBJ databases">
        <title>Genome Sequence of Lecanicillium fungicola.</title>
        <authorList>
            <person name="Buettner E."/>
        </authorList>
    </citation>
    <scope>NUCLEOTIDE SEQUENCE</scope>
    <source>
        <strain evidence="1">Babe33</strain>
    </source>
</reference>